<feature type="domain" description="DUF4214" evidence="1">
    <location>
        <begin position="13"/>
        <end position="68"/>
    </location>
</feature>
<dbReference type="Pfam" id="PF13946">
    <property type="entry name" value="DUF4214"/>
    <property type="match status" value="1"/>
</dbReference>
<dbReference type="RefSeq" id="WP_002566616.1">
    <property type="nucleotide sequence ID" value="NZ_DS480675.1"/>
</dbReference>
<sequence length="481" mass="54496">MQNTTFNITSLQKITDDTEFIIQCYHTMLGRSLDPFEMQHAIQMLSNGLSKKGFLYWITRSQEFGNRFVIKEIASYKLDCYLYKGMEKLLKLLHLDSIPKYNSECFSTPLHCGRFGYLAEQFTEHDYSFDTEYSALAEGQISQISAYLPKLSDLTYIGHLASVLSPANSVLNTSITHTKVADITEYMDSHMPAPKSSCFITNPDVLFQLLTTDRLSSFANSIGDTLVLTMPQLPSSQAYVSIVWDGSWDRMEFRPDGTICRWMAGLELDGSIHLINHSMDYCQITLDFILTVLDINSEVSISFHGKTIPIQYSGTKCNVTLKLSLNPGCNTMSLLYAGKRIKQPDASGRPALLSVDNLALSFLGSSFLSLSGEAAYSLDEQSHGTGYYPYLLPDSFIRSQLHRNGFFEISAFRVSKTYAVSQLPTTRYDYLRDERHHDCFYILDSDSKEEDITSFSSVILYIACRTGHLSPEFYNYELEEH</sequence>
<dbReference type="Proteomes" id="UP000005396">
    <property type="component" value="Unassembled WGS sequence"/>
</dbReference>
<organism evidence="2 3">
    <name type="scientific">Enterocloster bolteae (strain ATCC BAA-613 / DSM 15670 / CCUG 46953 / JCM 12243 / WAL 16351)</name>
    <name type="common">Clostridium bolteae</name>
    <dbReference type="NCBI Taxonomy" id="411902"/>
    <lineage>
        <taxon>Bacteria</taxon>
        <taxon>Bacillati</taxon>
        <taxon>Bacillota</taxon>
        <taxon>Clostridia</taxon>
        <taxon>Lachnospirales</taxon>
        <taxon>Lachnospiraceae</taxon>
        <taxon>Enterocloster</taxon>
    </lineage>
</organism>
<gene>
    <name evidence="2" type="ORF">CLOBOL_01399</name>
</gene>
<proteinExistence type="predicted"/>
<comment type="caution">
    <text evidence="2">The sequence shown here is derived from an EMBL/GenBank/DDBJ whole genome shotgun (WGS) entry which is preliminary data.</text>
</comment>
<dbReference type="InterPro" id="IPR025282">
    <property type="entry name" value="DUF4214"/>
</dbReference>
<dbReference type="eggNOG" id="ENOG5030G9Z">
    <property type="taxonomic scope" value="Bacteria"/>
</dbReference>
<reference evidence="2 3" key="1">
    <citation type="submission" date="2007-08" db="EMBL/GenBank/DDBJ databases">
        <authorList>
            <person name="Fulton L."/>
            <person name="Clifton S."/>
            <person name="Fulton B."/>
            <person name="Xu J."/>
            <person name="Minx P."/>
            <person name="Pepin K.H."/>
            <person name="Johnson M."/>
            <person name="Thiruvilangam P."/>
            <person name="Bhonagiri V."/>
            <person name="Nash W.E."/>
            <person name="Mardis E.R."/>
            <person name="Wilson R.K."/>
        </authorList>
    </citation>
    <scope>NUCLEOTIDE SEQUENCE [LARGE SCALE GENOMIC DNA]</scope>
    <source>
        <strain evidence="3">ATCC BAA-613 / DSM 15670 / CCUG 46953 / JCM 12243 / WAL 16351</strain>
    </source>
</reference>
<name>A8RKS0_ENTBW</name>
<evidence type="ECO:0000313" key="2">
    <source>
        <dbReference type="EMBL" id="EDP18331.1"/>
    </source>
</evidence>
<dbReference type="EMBL" id="ABCC02000016">
    <property type="protein sequence ID" value="EDP18331.1"/>
    <property type="molecule type" value="Genomic_DNA"/>
</dbReference>
<evidence type="ECO:0000313" key="3">
    <source>
        <dbReference type="Proteomes" id="UP000005396"/>
    </source>
</evidence>
<dbReference type="AlphaFoldDB" id="A8RKS0"/>
<accession>A8RKS0</accession>
<evidence type="ECO:0000259" key="1">
    <source>
        <dbReference type="Pfam" id="PF13946"/>
    </source>
</evidence>
<dbReference type="PaxDb" id="411902-CLOBOL_01399"/>
<dbReference type="HOGENOM" id="CLU_567072_0_0_9"/>
<protein>
    <recommendedName>
        <fullName evidence="1">DUF4214 domain-containing protein</fullName>
    </recommendedName>
</protein>
<reference evidence="2 3" key="2">
    <citation type="submission" date="2007-09" db="EMBL/GenBank/DDBJ databases">
        <title>Draft genome sequence of Clostridium bolteae (ATCC BAA-613).</title>
        <authorList>
            <person name="Sudarsanam P."/>
            <person name="Ley R."/>
            <person name="Guruge J."/>
            <person name="Turnbaugh P.J."/>
            <person name="Mahowald M."/>
            <person name="Liep D."/>
            <person name="Gordon J."/>
        </authorList>
    </citation>
    <scope>NUCLEOTIDE SEQUENCE [LARGE SCALE GENOMIC DNA]</scope>
    <source>
        <strain evidence="3">ATCC BAA-613 / DSM 15670 / CCUG 46953 / JCM 12243 / WAL 16351</strain>
    </source>
</reference>